<dbReference type="InterPro" id="IPR029000">
    <property type="entry name" value="Cyclophilin-like_dom_sf"/>
</dbReference>
<dbReference type="PANTHER" id="PTHR43309">
    <property type="entry name" value="5-OXOPROLINASE SUBUNIT C"/>
    <property type="match status" value="1"/>
</dbReference>
<dbReference type="AlphaFoldDB" id="H6NIN6"/>
<dbReference type="InterPro" id="IPR052708">
    <property type="entry name" value="PxpC"/>
</dbReference>
<dbReference type="Pfam" id="PF02626">
    <property type="entry name" value="CT_A_B"/>
    <property type="match status" value="1"/>
</dbReference>
<dbReference type="GO" id="GO:0016787">
    <property type="term" value="F:hydrolase activity"/>
    <property type="evidence" value="ECO:0007669"/>
    <property type="project" value="UniProtKB-KW"/>
</dbReference>
<dbReference type="EMBL" id="CP003235">
    <property type="protein sequence ID" value="AFC33103.1"/>
    <property type="molecule type" value="Genomic_DNA"/>
</dbReference>
<evidence type="ECO:0000259" key="4">
    <source>
        <dbReference type="SMART" id="SM00797"/>
    </source>
</evidence>
<dbReference type="PANTHER" id="PTHR43309:SF3">
    <property type="entry name" value="5-OXOPROLINASE SUBUNIT C"/>
    <property type="match status" value="1"/>
</dbReference>
<organism evidence="5 6">
    <name type="scientific">Paenibacillus mucilaginosus 3016</name>
    <dbReference type="NCBI Taxonomy" id="1116391"/>
    <lineage>
        <taxon>Bacteria</taxon>
        <taxon>Bacillati</taxon>
        <taxon>Bacillota</taxon>
        <taxon>Bacilli</taxon>
        <taxon>Bacillales</taxon>
        <taxon>Paenibacillaceae</taxon>
        <taxon>Paenibacillus</taxon>
    </lineage>
</organism>
<evidence type="ECO:0000256" key="2">
    <source>
        <dbReference type="ARBA" id="ARBA00022801"/>
    </source>
</evidence>
<dbReference type="KEGG" id="pmq:PM3016_6477"/>
<keyword evidence="1" id="KW-0547">Nucleotide-binding</keyword>
<dbReference type="SUPFAM" id="SSF50891">
    <property type="entry name" value="Cyclophilin-like"/>
    <property type="match status" value="1"/>
</dbReference>
<dbReference type="InterPro" id="IPR003778">
    <property type="entry name" value="CT_A_B"/>
</dbReference>
<keyword evidence="6" id="KW-1185">Reference proteome</keyword>
<dbReference type="GO" id="GO:0016829">
    <property type="term" value="F:lyase activity"/>
    <property type="evidence" value="ECO:0007669"/>
    <property type="project" value="UniProtKB-KW"/>
</dbReference>
<keyword evidence="2" id="KW-0378">Hydrolase</keyword>
<evidence type="ECO:0000313" key="6">
    <source>
        <dbReference type="Proteomes" id="UP000007523"/>
    </source>
</evidence>
<name>H6NIN6_9BACL</name>
<evidence type="ECO:0000313" key="5">
    <source>
        <dbReference type="EMBL" id="AFC33103.1"/>
    </source>
</evidence>
<protein>
    <submittedName>
        <fullName evidence="5">Urea amidolyase-like protein</fullName>
    </submittedName>
</protein>
<dbReference type="RefSeq" id="WP_014372203.1">
    <property type="nucleotide sequence ID" value="NC_016935.1"/>
</dbReference>
<evidence type="ECO:0000256" key="3">
    <source>
        <dbReference type="ARBA" id="ARBA00022840"/>
    </source>
</evidence>
<dbReference type="STRING" id="1116391.PM3016_6477"/>
<keyword evidence="5" id="KW-0456">Lyase</keyword>
<dbReference type="Gene3D" id="2.40.100.10">
    <property type="entry name" value="Cyclophilin-like"/>
    <property type="match status" value="1"/>
</dbReference>
<evidence type="ECO:0000256" key="1">
    <source>
        <dbReference type="ARBA" id="ARBA00022741"/>
    </source>
</evidence>
<reference evidence="5 6" key="1">
    <citation type="journal article" date="2012" name="J. Bacteriol.">
        <title>Complete Genome Sequence of Paenibacillus mucilaginosus 3016, a Bacterium Functional as Microbial Fertilizer.</title>
        <authorList>
            <person name="Ma M."/>
            <person name="Wang Z."/>
            <person name="Li L."/>
            <person name="Jiang X."/>
            <person name="Guan D."/>
            <person name="Cao F."/>
            <person name="Chen H."/>
            <person name="Wang X."/>
            <person name="Shen D."/>
            <person name="Du B."/>
            <person name="Li J."/>
        </authorList>
    </citation>
    <scope>NUCLEOTIDE SEQUENCE [LARGE SCALE GENOMIC DNA]</scope>
    <source>
        <strain evidence="5 6">3016</strain>
    </source>
</reference>
<dbReference type="SMART" id="SM00797">
    <property type="entry name" value="AHS2"/>
    <property type="match status" value="1"/>
</dbReference>
<sequence length="346" mass="35052">MSLVVLEAGLLTTVQDLGRIGSRSSGVVSSGAADPAALRTANALIGNEPWAAGLELTLTGGVLRFEQDAVVALCGAAMDARAEGGPPLPAGRPVLVRGGTALRLGAARSGVRAYLAVAGGLAVPAVLGSRSTHVRARLGGLAGRALQAGDRLPAGPPPAAAAALAGRLAAAAVPGAALTPAPWALSPRTAPGPAQRGAPGPGGAVRLRAVRGPEAQRFEAESLEAFFARPYRVSAQADRMGCRLEGEPLRLRAAGEMLSEAVVPGTVQVPAGGQPIALLADAQTTGGYPRIAQIAVVDLPLLAQARAGTPVRFEEIPLAEAQALYLLQELAFRRLEAVVRARIESL</sequence>
<dbReference type="NCBIfam" id="TIGR00724">
    <property type="entry name" value="urea_amlyse_rel"/>
    <property type="match status" value="1"/>
</dbReference>
<proteinExistence type="predicted"/>
<keyword evidence="3" id="KW-0067">ATP-binding</keyword>
<feature type="domain" description="Carboxyltransferase" evidence="4">
    <location>
        <begin position="24"/>
        <end position="331"/>
    </location>
</feature>
<dbReference type="GO" id="GO:0005524">
    <property type="term" value="F:ATP binding"/>
    <property type="evidence" value="ECO:0007669"/>
    <property type="project" value="UniProtKB-KW"/>
</dbReference>
<gene>
    <name evidence="5" type="ORF">PM3016_6477</name>
</gene>
<dbReference type="HOGENOM" id="CLU_028967_0_0_9"/>
<accession>H6NIN6</accession>
<dbReference type="Proteomes" id="UP000007523">
    <property type="component" value="Chromosome"/>
</dbReference>